<dbReference type="Proteomes" id="UP000503840">
    <property type="component" value="Unassembled WGS sequence"/>
</dbReference>
<proteinExistence type="inferred from homology"/>
<evidence type="ECO:0000256" key="5">
    <source>
        <dbReference type="ARBA" id="ARBA00022989"/>
    </source>
</evidence>
<evidence type="ECO:0000256" key="6">
    <source>
        <dbReference type="ARBA" id="ARBA00023136"/>
    </source>
</evidence>
<keyword evidence="5 7" id="KW-1133">Transmembrane helix</keyword>
<organism evidence="8 9">
    <name type="scientific">Desulfovibrio subterraneus</name>
    <dbReference type="NCBI Taxonomy" id="2718620"/>
    <lineage>
        <taxon>Bacteria</taxon>
        <taxon>Pseudomonadati</taxon>
        <taxon>Thermodesulfobacteriota</taxon>
        <taxon>Desulfovibrionia</taxon>
        <taxon>Desulfovibrionales</taxon>
        <taxon>Desulfovibrionaceae</taxon>
        <taxon>Desulfovibrio</taxon>
    </lineage>
</organism>
<evidence type="ECO:0000256" key="1">
    <source>
        <dbReference type="ARBA" id="ARBA00004651"/>
    </source>
</evidence>
<evidence type="ECO:0000256" key="3">
    <source>
        <dbReference type="ARBA" id="ARBA00022475"/>
    </source>
</evidence>
<feature type="transmembrane region" description="Helical" evidence="7">
    <location>
        <begin position="74"/>
        <end position="96"/>
    </location>
</feature>
<reference evidence="8 9" key="1">
    <citation type="submission" date="2020-05" db="EMBL/GenBank/DDBJ databases">
        <title>Draft genome sequence of Desulfovibrio sp. strain HN2T.</title>
        <authorList>
            <person name="Ueno A."/>
            <person name="Tamazawa S."/>
            <person name="Tamamura S."/>
            <person name="Murakami T."/>
            <person name="Kiyama T."/>
            <person name="Inomata H."/>
            <person name="Amano Y."/>
            <person name="Miyakawa K."/>
            <person name="Tamaki H."/>
            <person name="Naganuma T."/>
            <person name="Kaneko K."/>
        </authorList>
    </citation>
    <scope>NUCLEOTIDE SEQUENCE [LARGE SCALE GENOMIC DNA]</scope>
    <source>
        <strain evidence="8 9">HN2</strain>
    </source>
</reference>
<dbReference type="PANTHER" id="PTHR33508">
    <property type="entry name" value="UPF0056 MEMBRANE PROTEIN YHCE"/>
    <property type="match status" value="1"/>
</dbReference>
<keyword evidence="3" id="KW-1003">Cell membrane</keyword>
<accession>A0A7J0BIN5</accession>
<feature type="transmembrane region" description="Helical" evidence="7">
    <location>
        <begin position="44"/>
        <end position="62"/>
    </location>
</feature>
<comment type="similarity">
    <text evidence="2 7">Belongs to the UPF0056 (MarC) family.</text>
</comment>
<keyword evidence="6 7" id="KW-0472">Membrane</keyword>
<keyword evidence="9" id="KW-1185">Reference proteome</keyword>
<dbReference type="PANTHER" id="PTHR33508:SF10">
    <property type="entry name" value="UPF0056 INNER MEMBRANE PROTEIN YHGN"/>
    <property type="match status" value="1"/>
</dbReference>
<evidence type="ECO:0000313" key="9">
    <source>
        <dbReference type="Proteomes" id="UP000503840"/>
    </source>
</evidence>
<evidence type="ECO:0000256" key="2">
    <source>
        <dbReference type="ARBA" id="ARBA00009784"/>
    </source>
</evidence>
<dbReference type="EMBL" id="BLVO01000013">
    <property type="protein sequence ID" value="GFM33418.1"/>
    <property type="molecule type" value="Genomic_DNA"/>
</dbReference>
<evidence type="ECO:0000256" key="4">
    <source>
        <dbReference type="ARBA" id="ARBA00022692"/>
    </source>
</evidence>
<dbReference type="RefSeq" id="WP_243452126.1">
    <property type="nucleotide sequence ID" value="NZ_BLVO01000013.1"/>
</dbReference>
<feature type="transmembrane region" description="Helical" evidence="7">
    <location>
        <begin position="181"/>
        <end position="202"/>
    </location>
</feature>
<dbReference type="InterPro" id="IPR002771">
    <property type="entry name" value="Multi_antbiot-R_MarC"/>
</dbReference>
<comment type="caution">
    <text evidence="8">The sequence shown here is derived from an EMBL/GenBank/DDBJ whole genome shotgun (WGS) entry which is preliminary data.</text>
</comment>
<protein>
    <recommendedName>
        <fullName evidence="7">UPF0056 membrane protein</fullName>
    </recommendedName>
</protein>
<evidence type="ECO:0000256" key="7">
    <source>
        <dbReference type="RuleBase" id="RU362048"/>
    </source>
</evidence>
<dbReference type="NCBIfam" id="TIGR00427">
    <property type="entry name" value="NAAT family transporter"/>
    <property type="match status" value="1"/>
</dbReference>
<name>A0A7J0BIN5_9BACT</name>
<sequence>MQLSMQAIFEIALPLFLIMDPIGNAAVCLPMLNEHSLERQRRILFRELIFALIIIFVFHYFGEWLLGVLNIHQSTLRLSGGIILFIIAMKMVFPQAGESVVELDRDPFIVPIAVPLIAGPSALAAVMLYAHRAQGQHGWLGSPEVLLGILGAWGATFLIMMSAPSLLKYLGKRGMRAAERLMGLILVFLAVQMLEDGISMYLKTF</sequence>
<evidence type="ECO:0000313" key="8">
    <source>
        <dbReference type="EMBL" id="GFM33418.1"/>
    </source>
</evidence>
<feature type="transmembrane region" description="Helical" evidence="7">
    <location>
        <begin position="108"/>
        <end position="130"/>
    </location>
</feature>
<comment type="subcellular location">
    <subcellularLocation>
        <location evidence="1 7">Cell membrane</location>
        <topology evidence="1 7">Multi-pass membrane protein</topology>
    </subcellularLocation>
</comment>
<keyword evidence="4 7" id="KW-0812">Transmembrane</keyword>
<feature type="transmembrane region" description="Helical" evidence="7">
    <location>
        <begin position="145"/>
        <end position="169"/>
    </location>
</feature>
<dbReference type="Pfam" id="PF01914">
    <property type="entry name" value="MarC"/>
    <property type="match status" value="1"/>
</dbReference>
<gene>
    <name evidence="8" type="ORF">DSM101010T_17830</name>
</gene>
<dbReference type="GO" id="GO:0005886">
    <property type="term" value="C:plasma membrane"/>
    <property type="evidence" value="ECO:0007669"/>
    <property type="project" value="UniProtKB-SubCell"/>
</dbReference>
<feature type="transmembrane region" description="Helical" evidence="7">
    <location>
        <begin position="12"/>
        <end position="32"/>
    </location>
</feature>
<dbReference type="AlphaFoldDB" id="A0A7J0BIN5"/>